<evidence type="ECO:0000313" key="7">
    <source>
        <dbReference type="EMBL" id="EQB40526.1"/>
    </source>
</evidence>
<dbReference type="SMART" id="SM00304">
    <property type="entry name" value="HAMP"/>
    <property type="match status" value="1"/>
</dbReference>
<dbReference type="SUPFAM" id="SSF58104">
    <property type="entry name" value="Methyl-accepting chemotaxis protein (MCP) signaling domain"/>
    <property type="match status" value="1"/>
</dbReference>
<evidence type="ECO:0000259" key="5">
    <source>
        <dbReference type="PROSITE" id="PS50111"/>
    </source>
</evidence>
<evidence type="ECO:0000256" key="2">
    <source>
        <dbReference type="ARBA" id="ARBA00029447"/>
    </source>
</evidence>
<dbReference type="Pfam" id="PF13682">
    <property type="entry name" value="CZB"/>
    <property type="match status" value="1"/>
</dbReference>
<keyword evidence="4" id="KW-0812">Transmembrane</keyword>
<dbReference type="Gene3D" id="1.20.120.30">
    <property type="entry name" value="Aspartate receptor, ligand-binding domain"/>
    <property type="match status" value="1"/>
</dbReference>
<keyword evidence="4" id="KW-0472">Membrane</keyword>
<comment type="caution">
    <text evidence="7">The sequence shown here is derived from an EMBL/GenBank/DDBJ whole genome shotgun (WGS) entry which is preliminary data.</text>
</comment>
<keyword evidence="4" id="KW-1133">Transmembrane helix</keyword>
<dbReference type="Pfam" id="PF00015">
    <property type="entry name" value="MCPsignal"/>
    <property type="match status" value="1"/>
</dbReference>
<dbReference type="InterPro" id="IPR025991">
    <property type="entry name" value="Chemoreceptor_zinc-bind_dom"/>
</dbReference>
<accession>T0JQS6</accession>
<dbReference type="Gene3D" id="1.10.287.950">
    <property type="entry name" value="Methyl-accepting chemotaxis protein"/>
    <property type="match status" value="1"/>
</dbReference>
<dbReference type="Proteomes" id="UP000015520">
    <property type="component" value="Unassembled WGS sequence"/>
</dbReference>
<dbReference type="Gene3D" id="6.10.340.10">
    <property type="match status" value="1"/>
</dbReference>
<dbReference type="eggNOG" id="COG0840">
    <property type="taxonomic scope" value="Bacteria"/>
</dbReference>
<dbReference type="InterPro" id="IPR004089">
    <property type="entry name" value="MCPsignal_dom"/>
</dbReference>
<dbReference type="CDD" id="cd06225">
    <property type="entry name" value="HAMP"/>
    <property type="match status" value="1"/>
</dbReference>
<evidence type="ECO:0008006" key="9">
    <source>
        <dbReference type="Google" id="ProtNLM"/>
    </source>
</evidence>
<organism evidence="7 8">
    <name type="scientific">Sulfurimonas hongkongensis</name>
    <dbReference type="NCBI Taxonomy" id="1172190"/>
    <lineage>
        <taxon>Bacteria</taxon>
        <taxon>Pseudomonadati</taxon>
        <taxon>Campylobacterota</taxon>
        <taxon>Epsilonproteobacteria</taxon>
        <taxon>Campylobacterales</taxon>
        <taxon>Sulfurimonadaceae</taxon>
        <taxon>Sulfurimonas</taxon>
    </lineage>
</organism>
<reference evidence="7 8" key="1">
    <citation type="submission" date="2013-07" db="EMBL/GenBank/DDBJ databases">
        <title>Sulfurimonas hongkongensis AST-10 Genome Sequencing.</title>
        <authorList>
            <person name="Cai L."/>
            <person name="Zhang T."/>
        </authorList>
    </citation>
    <scope>NUCLEOTIDE SEQUENCE [LARGE SCALE GENOMIC DNA]</scope>
    <source>
        <strain evidence="7 8">AST-10</strain>
    </source>
</reference>
<dbReference type="PROSITE" id="PS50885">
    <property type="entry name" value="HAMP"/>
    <property type="match status" value="1"/>
</dbReference>
<keyword evidence="1 3" id="KW-0807">Transducer</keyword>
<keyword evidence="8" id="KW-1185">Reference proteome</keyword>
<feature type="domain" description="HAMP" evidence="6">
    <location>
        <begin position="56"/>
        <end position="108"/>
    </location>
</feature>
<feature type="transmembrane region" description="Helical" evidence="4">
    <location>
        <begin position="20"/>
        <end position="51"/>
    </location>
</feature>
<dbReference type="PANTHER" id="PTHR32089">
    <property type="entry name" value="METHYL-ACCEPTING CHEMOTAXIS PROTEIN MCPB"/>
    <property type="match status" value="1"/>
</dbReference>
<protein>
    <recommendedName>
        <fullName evidence="9">Chemotaxis protein</fullName>
    </recommendedName>
</protein>
<dbReference type="GO" id="GO:0007165">
    <property type="term" value="P:signal transduction"/>
    <property type="evidence" value="ECO:0007669"/>
    <property type="project" value="UniProtKB-KW"/>
</dbReference>
<dbReference type="PATRIC" id="fig|1172190.3.peg.315"/>
<dbReference type="EMBL" id="AUPZ01000002">
    <property type="protein sequence ID" value="EQB40526.1"/>
    <property type="molecule type" value="Genomic_DNA"/>
</dbReference>
<gene>
    <name evidence="7" type="ORF">M947_01625</name>
</gene>
<comment type="similarity">
    <text evidence="2">Belongs to the methyl-accepting chemotaxis (MCP) protein family.</text>
</comment>
<evidence type="ECO:0000256" key="4">
    <source>
        <dbReference type="SAM" id="Phobius"/>
    </source>
</evidence>
<evidence type="ECO:0000256" key="3">
    <source>
        <dbReference type="PROSITE-ProRule" id="PRU00284"/>
    </source>
</evidence>
<dbReference type="SMART" id="SM00283">
    <property type="entry name" value="MA"/>
    <property type="match status" value="1"/>
</dbReference>
<evidence type="ECO:0000313" key="8">
    <source>
        <dbReference type="Proteomes" id="UP000015520"/>
    </source>
</evidence>
<dbReference type="Pfam" id="PF00672">
    <property type="entry name" value="HAMP"/>
    <property type="match status" value="1"/>
</dbReference>
<proteinExistence type="inferred from homology"/>
<dbReference type="PROSITE" id="PS50111">
    <property type="entry name" value="CHEMOTAXIS_TRANSDUC_2"/>
    <property type="match status" value="1"/>
</dbReference>
<dbReference type="InterPro" id="IPR003660">
    <property type="entry name" value="HAMP_dom"/>
</dbReference>
<dbReference type="AlphaFoldDB" id="T0JQS6"/>
<name>T0JQS6_9BACT</name>
<evidence type="ECO:0000256" key="1">
    <source>
        <dbReference type="ARBA" id="ARBA00023224"/>
    </source>
</evidence>
<feature type="domain" description="Methyl-accepting transducer" evidence="5">
    <location>
        <begin position="187"/>
        <end position="348"/>
    </location>
</feature>
<evidence type="ECO:0000259" key="6">
    <source>
        <dbReference type="PROSITE" id="PS50885"/>
    </source>
</evidence>
<sequence length="481" mass="53563">MNNSTLQNSAHSNTLQLILFALGFVLEVFIFDFSPLMVGIVIVHILLALYLRSQLLLLKEAIEKTTNSMTKLSHGDFEVAAPEIGKAEIYELGVEFNSMIKQLKHYMKETVKAIQIAEDTSNSYYADTTGLNPTLTQATQAINNSVKTIEDGYRAQVRGSFSEKLHDLGGGISHGLTIIQQNLLNNSEEVDKISQMSDKTSQEANSSLETMDSVLGLFGDLSHKIDATSNNIDSLSERSNEISAIADIIKDIAEQTNLLALNAAIEAARAGEHGRGFAVVADEVRKLAERTQKSTQEISITIQTLQQETQEIQSNSQEMADISQNVTSTIDDFAITLKQFQANAQNSAEYASFIRDSLFMVLVKIDHILFKSNAYTSVLSHEVKAQFGDHTQCRLGKWYLADGKERYGHTKNYSAIDTPHAKVHSNVIKNIELMNNSTIFEENIEDEIINNFKNMENESEKLFEILDLVVNELDPTKRVNS</sequence>
<dbReference type="STRING" id="1172190.M947_01625"/>
<dbReference type="RefSeq" id="WP_021286606.1">
    <property type="nucleotide sequence ID" value="NZ_AUPZ01000002.1"/>
</dbReference>
<dbReference type="PANTHER" id="PTHR32089:SF112">
    <property type="entry name" value="LYSOZYME-LIKE PROTEIN-RELATED"/>
    <property type="match status" value="1"/>
</dbReference>
<dbReference type="GO" id="GO:0016020">
    <property type="term" value="C:membrane"/>
    <property type="evidence" value="ECO:0007669"/>
    <property type="project" value="InterPro"/>
</dbReference>
<dbReference type="OrthoDB" id="9765597at2"/>